<proteinExistence type="inferred from homology"/>
<keyword evidence="3" id="KW-0812">Transmembrane</keyword>
<comment type="caution">
    <text evidence="4">The sequence shown here is derived from an EMBL/GenBank/DDBJ whole genome shotgun (WGS) entry which is preliminary data.</text>
</comment>
<dbReference type="InterPro" id="IPR038673">
    <property type="entry name" value="OprB_sf"/>
</dbReference>
<evidence type="ECO:0000256" key="3">
    <source>
        <dbReference type="SAM" id="Phobius"/>
    </source>
</evidence>
<evidence type="ECO:0000256" key="1">
    <source>
        <dbReference type="ARBA" id="ARBA00008769"/>
    </source>
</evidence>
<organism evidence="4">
    <name type="scientific">Symploca sp. SIO1C4</name>
    <dbReference type="NCBI Taxonomy" id="2607765"/>
    <lineage>
        <taxon>Bacteria</taxon>
        <taxon>Bacillati</taxon>
        <taxon>Cyanobacteriota</taxon>
        <taxon>Cyanophyceae</taxon>
        <taxon>Coleofasciculales</taxon>
        <taxon>Coleofasciculaceae</taxon>
        <taxon>Symploca</taxon>
    </lineage>
</organism>
<keyword evidence="3" id="KW-1133">Transmembrane helix</keyword>
<evidence type="ECO:0008006" key="5">
    <source>
        <dbReference type="Google" id="ProtNLM"/>
    </source>
</evidence>
<evidence type="ECO:0000256" key="2">
    <source>
        <dbReference type="SAM" id="MobiDB-lite"/>
    </source>
</evidence>
<sequence>MAMNLIIPNYHQLSVQNRQLWINLPATGLVAILWALGVSSIQPAQASVSKQETTSFEPTQTHQQTNFPQSPTQAPEVLNSAFVATEGNNSLNLGQLTLGSEFGCINEKTCNPRIPKARSLELPTNSNQTLAQLPQLPQPLSSAPVPTTAMPMGVNGYNQGLGQYPNYPQTVLLMPMGANGYNQGLGQYPNYPQTFFLMPATAMPMGVNGYNQGLGQYPNYPQNQAPLPPPLTPNQMGTNGYNQGWIQYPNYPQNQAPLPITPNQVGTNGYNQGWIQYPNYPQNQAPLPVNPNPNFAQPLSTPTTNVGQIPPTQVPPEISSKPINSPSLSFQGSYITQGEDSVARARLSGIYPVTPQILFGATFDLTSEDNELADSPEDGFNINELYLAAAPFKDLPNLRFVVGQLDLTSYFDRNSFAKDGVSHFFNSVFQTNPALSATGIASRTGALVNWSVTDNIEAKAAVFSSDRALDDFDLDGFAGEIGLRFGNAIVRGTYATARDAGSDTGFQEIFSLSRGDNDFGLEPEDREESYGINAEVFIPNLNMGLFARYGRYENRELDEGADTYSLGLTFLDVFAKDDRLGLAYGRGLSNERLRQDNDDDLPDVLELFYDFRFLRNLRLGVTLQQRDNFSDTFAGFRIKTDFDLIRRRRGGQ</sequence>
<comment type="similarity">
    <text evidence="1">Belongs to the OprB family.</text>
</comment>
<feature type="transmembrane region" description="Helical" evidence="3">
    <location>
        <begin position="20"/>
        <end position="41"/>
    </location>
</feature>
<dbReference type="EMBL" id="JAAHFQ010000731">
    <property type="protein sequence ID" value="NER31147.1"/>
    <property type="molecule type" value="Genomic_DNA"/>
</dbReference>
<protein>
    <recommendedName>
        <fullName evidence="5">Porin</fullName>
    </recommendedName>
</protein>
<evidence type="ECO:0000313" key="4">
    <source>
        <dbReference type="EMBL" id="NER31147.1"/>
    </source>
</evidence>
<accession>A0A6B3NHC9</accession>
<reference evidence="4" key="1">
    <citation type="submission" date="2019-11" db="EMBL/GenBank/DDBJ databases">
        <title>Genomic insights into an expanded diversity of filamentous marine cyanobacteria reveals the extraordinary biosynthetic potential of Moorea and Okeania.</title>
        <authorList>
            <person name="Ferreira Leao T."/>
            <person name="Wang M."/>
            <person name="Moss N."/>
            <person name="Da Silva R."/>
            <person name="Sanders J."/>
            <person name="Nurk S."/>
            <person name="Gurevich A."/>
            <person name="Humphrey G."/>
            <person name="Reher R."/>
            <person name="Zhu Q."/>
            <person name="Belda-Ferre P."/>
            <person name="Glukhov E."/>
            <person name="Rex R."/>
            <person name="Dorrestein P.C."/>
            <person name="Knight R."/>
            <person name="Pevzner P."/>
            <person name="Gerwick W.H."/>
            <person name="Gerwick L."/>
        </authorList>
    </citation>
    <scope>NUCLEOTIDE SEQUENCE</scope>
    <source>
        <strain evidence="4">SIO1C4</strain>
    </source>
</reference>
<dbReference type="AlphaFoldDB" id="A0A6B3NHC9"/>
<dbReference type="Gene3D" id="2.40.160.180">
    <property type="entry name" value="Carbohydrate-selective porin OprB"/>
    <property type="match status" value="1"/>
</dbReference>
<gene>
    <name evidence="4" type="ORF">F6J89_26880</name>
</gene>
<keyword evidence="3" id="KW-0472">Membrane</keyword>
<name>A0A6B3NHC9_9CYAN</name>
<feature type="region of interest" description="Disordered" evidence="2">
    <location>
        <begin position="49"/>
        <end position="72"/>
    </location>
</feature>